<name>A0ABR4ETW5_9PEZI</name>
<feature type="region of interest" description="Disordered" evidence="1">
    <location>
        <begin position="537"/>
        <end position="605"/>
    </location>
</feature>
<dbReference type="SMART" id="SM00355">
    <property type="entry name" value="ZnF_C2H2"/>
    <property type="match status" value="3"/>
</dbReference>
<feature type="compositionally biased region" description="Low complexity" evidence="1">
    <location>
        <begin position="372"/>
        <end position="385"/>
    </location>
</feature>
<feature type="region of interest" description="Disordered" evidence="1">
    <location>
        <begin position="1"/>
        <end position="76"/>
    </location>
</feature>
<dbReference type="PROSITE" id="PS00028">
    <property type="entry name" value="ZINC_FINGER_C2H2_1"/>
    <property type="match status" value="1"/>
</dbReference>
<feature type="compositionally biased region" description="Low complexity" evidence="1">
    <location>
        <begin position="418"/>
        <end position="448"/>
    </location>
</feature>
<feature type="compositionally biased region" description="Low complexity" evidence="1">
    <location>
        <begin position="540"/>
        <end position="552"/>
    </location>
</feature>
<comment type="caution">
    <text evidence="3">The sequence shown here is derived from an EMBL/GenBank/DDBJ whole genome shotgun (WGS) entry which is preliminary data.</text>
</comment>
<gene>
    <name evidence="3" type="ORF">FJTKL_07570</name>
</gene>
<feature type="compositionally biased region" description="Polar residues" evidence="1">
    <location>
        <begin position="386"/>
        <end position="402"/>
    </location>
</feature>
<dbReference type="PANTHER" id="PTHR13374">
    <property type="entry name" value="DET1 HOMOLOG DE-ETIOLATED-1 HOMOLOG"/>
    <property type="match status" value="1"/>
</dbReference>
<feature type="compositionally biased region" description="Polar residues" evidence="1">
    <location>
        <begin position="359"/>
        <end position="371"/>
    </location>
</feature>
<evidence type="ECO:0000313" key="3">
    <source>
        <dbReference type="EMBL" id="KAL2285869.1"/>
    </source>
</evidence>
<evidence type="ECO:0000259" key="2">
    <source>
        <dbReference type="PROSITE" id="PS00028"/>
    </source>
</evidence>
<accession>A0ABR4ETW5</accession>
<feature type="compositionally biased region" description="Polar residues" evidence="1">
    <location>
        <begin position="67"/>
        <end position="76"/>
    </location>
</feature>
<feature type="compositionally biased region" description="Pro residues" evidence="1">
    <location>
        <begin position="565"/>
        <end position="577"/>
    </location>
</feature>
<feature type="compositionally biased region" description="Low complexity" evidence="1">
    <location>
        <begin position="18"/>
        <end position="50"/>
    </location>
</feature>
<feature type="compositionally biased region" description="Polar residues" evidence="1">
    <location>
        <begin position="288"/>
        <end position="317"/>
    </location>
</feature>
<sequence length="605" mass="63560">MANERRLNKSAARTPRHGSSSTTTTTIAGSSNSSSSGGGSSSTVNAVSGGKKQSRQYRLPHPPVPHAQTSLLQSQRVPASVVAYPSARQVGYESPQLSDSRYYASSGRGGGLATTATTTTAAAGGLAASASASAAVEATDGSTEAAVPSADPDVMEAKKGLNKWGAFDSLSGSGTGTFGFGPLLFHHVDETPRDPYDTTNMMLNDPISFNPMSAISWARLDESPDSVDDLEGDLSSAARQPDMAIAAAASAGAGGSRRDGSSSRGGYVDSPASTTASPRHGSGASYASDVSDSRTSSVAGSSVGNISRTFSDTSLVSPDTERSTAPAPTAFTSPSSSRAPNPLAGQQQQQQQQQQNQQLGRQTEGSVQYGTQQPPSNRSSASNRATASHQPYSSQSYAHTRPQQQTQSSNRHRHHQRQQQQQQQSNQSRPQQQQQQQPQAPTTSLPAQQTPATTDLLLCLGPHCSARFPTEQELAAHYRAEHAFTCTWTSCSAASFTSSNALAWHVNAEHLLICPVPGCCGATFGSKRALDGHLKGEVVTSSGSTPSGSSSSATPRKHAQQAQAQPPPQSQQQQPPPPHHHHRARRRSKSPSFSPGHRPPQRTRR</sequence>
<keyword evidence="4" id="KW-1185">Reference proteome</keyword>
<organism evidence="3 4">
    <name type="scientific">Diaporthe vaccinii</name>
    <dbReference type="NCBI Taxonomy" id="105482"/>
    <lineage>
        <taxon>Eukaryota</taxon>
        <taxon>Fungi</taxon>
        <taxon>Dikarya</taxon>
        <taxon>Ascomycota</taxon>
        <taxon>Pezizomycotina</taxon>
        <taxon>Sordariomycetes</taxon>
        <taxon>Sordariomycetidae</taxon>
        <taxon>Diaporthales</taxon>
        <taxon>Diaporthaceae</taxon>
        <taxon>Diaporthe</taxon>
        <taxon>Diaporthe eres species complex</taxon>
    </lineage>
</organism>
<feature type="domain" description="C2H2-type" evidence="2">
    <location>
        <begin position="459"/>
        <end position="482"/>
    </location>
</feature>
<protein>
    <recommendedName>
        <fullName evidence="2">C2H2-type domain-containing protein</fullName>
    </recommendedName>
</protein>
<evidence type="ECO:0000313" key="4">
    <source>
        <dbReference type="Proteomes" id="UP001600888"/>
    </source>
</evidence>
<reference evidence="3 4" key="1">
    <citation type="submission" date="2024-03" db="EMBL/GenBank/DDBJ databases">
        <title>A high-quality draft genome sequence of Diaporthe vaccinii, a causative agent of upright dieback and viscid rot disease in cranberry plants.</title>
        <authorList>
            <person name="Sarrasin M."/>
            <person name="Lang B.F."/>
            <person name="Burger G."/>
        </authorList>
    </citation>
    <scope>NUCLEOTIDE SEQUENCE [LARGE SCALE GENOMIC DNA]</scope>
    <source>
        <strain evidence="3 4">IS7</strain>
    </source>
</reference>
<dbReference type="InterPro" id="IPR013087">
    <property type="entry name" value="Znf_C2H2_type"/>
</dbReference>
<feature type="region of interest" description="Disordered" evidence="1">
    <location>
        <begin position="248"/>
        <end position="448"/>
    </location>
</feature>
<dbReference type="Proteomes" id="UP001600888">
    <property type="component" value="Unassembled WGS sequence"/>
</dbReference>
<dbReference type="PANTHER" id="PTHR13374:SF3">
    <property type="entry name" value="DET1 HOMOLOG"/>
    <property type="match status" value="1"/>
</dbReference>
<dbReference type="EMBL" id="JBAWTH010000028">
    <property type="protein sequence ID" value="KAL2285869.1"/>
    <property type="molecule type" value="Genomic_DNA"/>
</dbReference>
<feature type="compositionally biased region" description="Low complexity" evidence="1">
    <location>
        <begin position="323"/>
        <end position="358"/>
    </location>
</feature>
<evidence type="ECO:0000256" key="1">
    <source>
        <dbReference type="SAM" id="MobiDB-lite"/>
    </source>
</evidence>
<dbReference type="InterPro" id="IPR019138">
    <property type="entry name" value="De-etiolated_protein_1_Det1"/>
</dbReference>
<proteinExistence type="predicted"/>
<feature type="compositionally biased region" description="Basic residues" evidence="1">
    <location>
        <begin position="578"/>
        <end position="589"/>
    </location>
</feature>